<dbReference type="OrthoDB" id="290051at2"/>
<feature type="transmembrane region" description="Helical" evidence="1">
    <location>
        <begin position="285"/>
        <end position="306"/>
    </location>
</feature>
<evidence type="ECO:0000256" key="1">
    <source>
        <dbReference type="SAM" id="Phobius"/>
    </source>
</evidence>
<accession>A0A2S5A1E3</accession>
<name>A0A2S5A1E3_9SPHI</name>
<proteinExistence type="predicted"/>
<dbReference type="RefSeq" id="WP_103789545.1">
    <property type="nucleotide sequence ID" value="NZ_PQVF01000008.1"/>
</dbReference>
<feature type="transmembrane region" description="Helical" evidence="1">
    <location>
        <begin position="350"/>
        <end position="373"/>
    </location>
</feature>
<keyword evidence="4" id="KW-1185">Reference proteome</keyword>
<dbReference type="InterPro" id="IPR050879">
    <property type="entry name" value="Acyltransferase_3"/>
</dbReference>
<dbReference type="Proteomes" id="UP000236893">
    <property type="component" value="Unassembled WGS sequence"/>
</dbReference>
<dbReference type="GO" id="GO:0016747">
    <property type="term" value="F:acyltransferase activity, transferring groups other than amino-acyl groups"/>
    <property type="evidence" value="ECO:0007669"/>
    <property type="project" value="InterPro"/>
</dbReference>
<dbReference type="AlphaFoldDB" id="A0A2S5A1E3"/>
<keyword evidence="1" id="KW-0812">Transmembrane</keyword>
<evidence type="ECO:0000259" key="2">
    <source>
        <dbReference type="Pfam" id="PF01757"/>
    </source>
</evidence>
<reference evidence="3 4" key="1">
    <citation type="submission" date="2018-01" db="EMBL/GenBank/DDBJ databases">
        <authorList>
            <person name="Gaut B.S."/>
            <person name="Morton B.R."/>
            <person name="Clegg M.T."/>
            <person name="Duvall M.R."/>
        </authorList>
    </citation>
    <scope>NUCLEOTIDE SEQUENCE [LARGE SCALE GENOMIC DNA]</scope>
    <source>
        <strain evidence="3 4">HR-AV</strain>
    </source>
</reference>
<dbReference type="Pfam" id="PF01757">
    <property type="entry name" value="Acyl_transf_3"/>
    <property type="match status" value="1"/>
</dbReference>
<evidence type="ECO:0000313" key="3">
    <source>
        <dbReference type="EMBL" id="POY36082.1"/>
    </source>
</evidence>
<protein>
    <recommendedName>
        <fullName evidence="2">Acyltransferase 3 domain-containing protein</fullName>
    </recommendedName>
</protein>
<feature type="transmembrane region" description="Helical" evidence="1">
    <location>
        <begin position="44"/>
        <end position="68"/>
    </location>
</feature>
<dbReference type="PANTHER" id="PTHR23028:SF53">
    <property type="entry name" value="ACYL_TRANSF_3 DOMAIN-CONTAINING PROTEIN"/>
    <property type="match status" value="1"/>
</dbReference>
<gene>
    <name evidence="3" type="ORF">C3K47_12855</name>
</gene>
<dbReference type="PANTHER" id="PTHR23028">
    <property type="entry name" value="ACETYLTRANSFERASE"/>
    <property type="match status" value="1"/>
</dbReference>
<feature type="transmembrane region" description="Helical" evidence="1">
    <location>
        <begin position="204"/>
        <end position="227"/>
    </location>
</feature>
<feature type="transmembrane region" description="Helical" evidence="1">
    <location>
        <begin position="318"/>
        <end position="338"/>
    </location>
</feature>
<comment type="caution">
    <text evidence="3">The sequence shown here is derived from an EMBL/GenBank/DDBJ whole genome shotgun (WGS) entry which is preliminary data.</text>
</comment>
<feature type="transmembrane region" description="Helical" evidence="1">
    <location>
        <begin position="7"/>
        <end position="24"/>
    </location>
</feature>
<dbReference type="GO" id="GO:0016020">
    <property type="term" value="C:membrane"/>
    <property type="evidence" value="ECO:0007669"/>
    <property type="project" value="TreeGrafter"/>
</dbReference>
<dbReference type="InterPro" id="IPR002656">
    <property type="entry name" value="Acyl_transf_3_dom"/>
</dbReference>
<feature type="domain" description="Acyltransferase 3" evidence="2">
    <location>
        <begin position="10"/>
        <end position="368"/>
    </location>
</feature>
<feature type="transmembrane region" description="Helical" evidence="1">
    <location>
        <begin position="88"/>
        <end position="106"/>
    </location>
</feature>
<organism evidence="3 4">
    <name type="scientific">Solitalea longa</name>
    <dbReference type="NCBI Taxonomy" id="2079460"/>
    <lineage>
        <taxon>Bacteria</taxon>
        <taxon>Pseudomonadati</taxon>
        <taxon>Bacteroidota</taxon>
        <taxon>Sphingobacteriia</taxon>
        <taxon>Sphingobacteriales</taxon>
        <taxon>Sphingobacteriaceae</taxon>
        <taxon>Solitalea</taxon>
    </lineage>
</organism>
<keyword evidence="1" id="KW-0472">Membrane</keyword>
<dbReference type="EMBL" id="PQVF01000008">
    <property type="protein sequence ID" value="POY36082.1"/>
    <property type="molecule type" value="Genomic_DNA"/>
</dbReference>
<evidence type="ECO:0000313" key="4">
    <source>
        <dbReference type="Proteomes" id="UP000236893"/>
    </source>
</evidence>
<feature type="transmembrane region" description="Helical" evidence="1">
    <location>
        <begin position="239"/>
        <end position="258"/>
    </location>
</feature>
<dbReference type="GO" id="GO:0000271">
    <property type="term" value="P:polysaccharide biosynthetic process"/>
    <property type="evidence" value="ECO:0007669"/>
    <property type="project" value="TreeGrafter"/>
</dbReference>
<sequence>MSKTIKYFPGLSALRFFAAYLVLMHHTETIRRKYSLFNLEEYSLFRNGSTAVSFFFVLSGFLISYLLLKEDKEQGDISVKGFYWRRVVRIWPLYFLLIVIGVWLVPAALKVIGFAYEMPFQPGQVWWMYLLFFPFLVNILFGSSLLEPLWSIGVEEWFYIIWAPLMKFFRRHMLMLFWLIILIKTALVFLFQFMNIEQGSTLSIIQQVIDTLKFEAMAIGGIGAYYVFHGTKTFSNWKIFTHSIQVIGYGLIVLRLAFHLELVNSETALGAISGYLFNTPLLSNLILYTLFLWLILNTALNPIAWFKFDKKWLNSLGDVSYGIYMYQMLVIFGVILVLKKHLVGLSPLTSTILFYGIISTGVIAVSYISKYWFENWFLRYKDRVK</sequence>
<feature type="transmembrane region" description="Helical" evidence="1">
    <location>
        <begin position="173"/>
        <end position="192"/>
    </location>
</feature>
<keyword evidence="1" id="KW-1133">Transmembrane helix</keyword>
<feature type="transmembrane region" description="Helical" evidence="1">
    <location>
        <begin position="126"/>
        <end position="152"/>
    </location>
</feature>